<keyword evidence="2" id="KW-1185">Reference proteome</keyword>
<accession>A0A2K0WJ51</accession>
<gene>
    <name evidence="1" type="ORF">FNYG_04492</name>
</gene>
<evidence type="ECO:0000313" key="2">
    <source>
        <dbReference type="Proteomes" id="UP000236664"/>
    </source>
</evidence>
<dbReference type="AlphaFoldDB" id="A0A2K0WJ51"/>
<dbReference type="Proteomes" id="UP000236664">
    <property type="component" value="Unassembled WGS sequence"/>
</dbReference>
<proteinExistence type="predicted"/>
<evidence type="ECO:0000313" key="1">
    <source>
        <dbReference type="EMBL" id="PNP82303.1"/>
    </source>
</evidence>
<dbReference type="EMBL" id="MTQA01000060">
    <property type="protein sequence ID" value="PNP82303.1"/>
    <property type="molecule type" value="Genomic_DNA"/>
</dbReference>
<name>A0A2K0WJ51_GIBNY</name>
<protein>
    <submittedName>
        <fullName evidence="1">Uncharacterized protein</fullName>
    </submittedName>
</protein>
<reference evidence="1 2" key="1">
    <citation type="submission" date="2017-06" db="EMBL/GenBank/DDBJ databases">
        <title>Genome of Fusarium nygamai isolate CS10214.</title>
        <authorList>
            <person name="Gardiner D.M."/>
            <person name="Obanor F."/>
            <person name="Kazan K."/>
        </authorList>
    </citation>
    <scope>NUCLEOTIDE SEQUENCE [LARGE SCALE GENOMIC DNA]</scope>
    <source>
        <strain evidence="1 2">CS10214</strain>
    </source>
</reference>
<sequence>MAFKHGPSKSTWEKTLNICKQSFNGDDFDHIEQLQDYDIMVHNLETFKSKGTDAVSHLSF</sequence>
<comment type="caution">
    <text evidence="1">The sequence shown here is derived from an EMBL/GenBank/DDBJ whole genome shotgun (WGS) entry which is preliminary data.</text>
</comment>
<organism evidence="1 2">
    <name type="scientific">Gibberella nygamai</name>
    <name type="common">Bean root rot disease fungus</name>
    <name type="synonym">Fusarium nygamai</name>
    <dbReference type="NCBI Taxonomy" id="42673"/>
    <lineage>
        <taxon>Eukaryota</taxon>
        <taxon>Fungi</taxon>
        <taxon>Dikarya</taxon>
        <taxon>Ascomycota</taxon>
        <taxon>Pezizomycotina</taxon>
        <taxon>Sordariomycetes</taxon>
        <taxon>Hypocreomycetidae</taxon>
        <taxon>Hypocreales</taxon>
        <taxon>Nectriaceae</taxon>
        <taxon>Fusarium</taxon>
        <taxon>Fusarium fujikuroi species complex</taxon>
    </lineage>
</organism>